<sequence>MSALKRCVSGTTAELTPRPAAALAALICAVLSGALSAWAGWKASQVHRSADSTPGVMEIPASAVLGVACFVYLWAMGAIASRARHAHPLLFAFTAFFGPAGAIYTIVLAAMNLVHRRDRVLWDTCVSELGNKTETAECDREWHNLWRPLTIAAIAAAGLLIVLTAYVLAYLRHINAVHAAKRRTENWIEKDALRRDAGIGRLVITHHVPSPSYTETSLPISPASTAHLNPHPASPSPSATPYTPYSQQRYIPHSRSQMSGVSASLSGHHGPAYAPSETVTYYDDFSETMHSESGDARALDERLAGGAGGMRSPPLPVVDVDREFQEYMSASGHSRSYSRGTTATGYYSASAHSGYYSDEAEPRTSKVGRAF</sequence>
<evidence type="ECO:0000313" key="3">
    <source>
        <dbReference type="EMBL" id="WOO79361.1"/>
    </source>
</evidence>
<evidence type="ECO:0000256" key="2">
    <source>
        <dbReference type="SAM" id="Phobius"/>
    </source>
</evidence>
<dbReference type="EMBL" id="CP086715">
    <property type="protein sequence ID" value="WOO79361.1"/>
    <property type="molecule type" value="Genomic_DNA"/>
</dbReference>
<dbReference type="GeneID" id="87806132"/>
<name>A0AAF1BG86_9TREE</name>
<dbReference type="AlphaFoldDB" id="A0AAF1BG86"/>
<protein>
    <submittedName>
        <fullName evidence="3">Uncharacterized protein</fullName>
    </submittedName>
</protein>
<keyword evidence="2" id="KW-0472">Membrane</keyword>
<keyword evidence="4" id="KW-1185">Reference proteome</keyword>
<evidence type="ECO:0000256" key="1">
    <source>
        <dbReference type="SAM" id="MobiDB-lite"/>
    </source>
</evidence>
<proteinExistence type="predicted"/>
<feature type="region of interest" description="Disordered" evidence="1">
    <location>
        <begin position="211"/>
        <end position="244"/>
    </location>
</feature>
<feature type="transmembrane region" description="Helical" evidence="2">
    <location>
        <begin position="89"/>
        <end position="114"/>
    </location>
</feature>
<feature type="compositionally biased region" description="Polar residues" evidence="1">
    <location>
        <begin position="211"/>
        <end position="227"/>
    </location>
</feature>
<dbReference type="RefSeq" id="XP_062625393.1">
    <property type="nucleotide sequence ID" value="XM_062769409.1"/>
</dbReference>
<feature type="transmembrane region" description="Helical" evidence="2">
    <location>
        <begin position="20"/>
        <end position="39"/>
    </location>
</feature>
<organism evidence="3 4">
    <name type="scientific">Vanrija pseudolonga</name>
    <dbReference type="NCBI Taxonomy" id="143232"/>
    <lineage>
        <taxon>Eukaryota</taxon>
        <taxon>Fungi</taxon>
        <taxon>Dikarya</taxon>
        <taxon>Basidiomycota</taxon>
        <taxon>Agaricomycotina</taxon>
        <taxon>Tremellomycetes</taxon>
        <taxon>Trichosporonales</taxon>
        <taxon>Trichosporonaceae</taxon>
        <taxon>Vanrija</taxon>
    </lineage>
</organism>
<evidence type="ECO:0000313" key="4">
    <source>
        <dbReference type="Proteomes" id="UP000827549"/>
    </source>
</evidence>
<accession>A0AAF1BG86</accession>
<dbReference type="Proteomes" id="UP000827549">
    <property type="component" value="Chromosome 2"/>
</dbReference>
<reference evidence="3" key="1">
    <citation type="submission" date="2023-10" db="EMBL/GenBank/DDBJ databases">
        <authorList>
            <person name="Noh H."/>
        </authorList>
    </citation>
    <scope>NUCLEOTIDE SEQUENCE</scope>
    <source>
        <strain evidence="3">DUCC4014</strain>
    </source>
</reference>
<gene>
    <name evidence="3" type="ORF">LOC62_02G002885</name>
</gene>
<keyword evidence="2" id="KW-1133">Transmembrane helix</keyword>
<feature type="transmembrane region" description="Helical" evidence="2">
    <location>
        <begin position="59"/>
        <end position="77"/>
    </location>
</feature>
<keyword evidence="2" id="KW-0812">Transmembrane</keyword>
<feature type="transmembrane region" description="Helical" evidence="2">
    <location>
        <begin position="149"/>
        <end position="171"/>
    </location>
</feature>